<keyword evidence="3" id="KW-0186">Copper</keyword>
<keyword evidence="7" id="KW-1185">Reference proteome</keyword>
<feature type="domain" description="Cytochrome oxidase subunit II copper A binding" evidence="5">
    <location>
        <begin position="78"/>
        <end position="173"/>
    </location>
</feature>
<dbReference type="SUPFAM" id="SSF49503">
    <property type="entry name" value="Cupredoxins"/>
    <property type="match status" value="1"/>
</dbReference>
<keyword evidence="4" id="KW-0812">Transmembrane</keyword>
<dbReference type="CDD" id="cd13916">
    <property type="entry name" value="CuRO_HCO_II_like_1"/>
    <property type="match status" value="1"/>
</dbReference>
<evidence type="ECO:0000313" key="6">
    <source>
        <dbReference type="EMBL" id="ACM06733.1"/>
    </source>
</evidence>
<evidence type="ECO:0000256" key="1">
    <source>
        <dbReference type="ARBA" id="ARBA00004196"/>
    </source>
</evidence>
<proteinExistence type="predicted"/>
<dbReference type="RefSeq" id="WP_012642720.1">
    <property type="nucleotide sequence ID" value="NC_011961.1"/>
</dbReference>
<dbReference type="KEGG" id="tro:trd_A0453"/>
<evidence type="ECO:0000256" key="3">
    <source>
        <dbReference type="ARBA" id="ARBA00023008"/>
    </source>
</evidence>
<keyword evidence="2" id="KW-0479">Metal-binding</keyword>
<dbReference type="GO" id="GO:0004129">
    <property type="term" value="F:cytochrome-c oxidase activity"/>
    <property type="evidence" value="ECO:0007669"/>
    <property type="project" value="InterPro"/>
</dbReference>
<evidence type="ECO:0000256" key="4">
    <source>
        <dbReference type="SAM" id="Phobius"/>
    </source>
</evidence>
<dbReference type="PANTHER" id="PTHR42838:SF2">
    <property type="entry name" value="NITROUS-OXIDE REDUCTASE"/>
    <property type="match status" value="1"/>
</dbReference>
<dbReference type="Proteomes" id="UP000000447">
    <property type="component" value="Plasmid unnamed"/>
</dbReference>
<feature type="transmembrane region" description="Helical" evidence="4">
    <location>
        <begin position="46"/>
        <end position="66"/>
    </location>
</feature>
<dbReference type="PROSITE" id="PS00078">
    <property type="entry name" value="COX2"/>
    <property type="match status" value="1"/>
</dbReference>
<sequence>MQVGVGVLFLLLTIAWTGVLWWVATRSGQAVPYERVSAVISRIRRWGAPLVVALLAIAFLVSLLFLPYAGSRAQRLGEPAVTVDVTGRMWAWELSRTTLPRGQVVEFRVTALDVNHGFGIYAPDGRIVTQVQAMPGYTNRLLFRFDQPGVYTIRCLEFCATGHHLMQAQFTVQ</sequence>
<comment type="subcellular location">
    <subcellularLocation>
        <location evidence="1">Cell envelope</location>
    </subcellularLocation>
</comment>
<dbReference type="InterPro" id="IPR001505">
    <property type="entry name" value="Copper_CuA"/>
</dbReference>
<dbReference type="PROSITE" id="PS50857">
    <property type="entry name" value="COX2_CUA"/>
    <property type="match status" value="1"/>
</dbReference>
<organism evidence="6 7">
    <name type="scientific">Thermomicrobium roseum (strain ATCC 27502 / DSM 5159 / P-2)</name>
    <dbReference type="NCBI Taxonomy" id="309801"/>
    <lineage>
        <taxon>Bacteria</taxon>
        <taxon>Pseudomonadati</taxon>
        <taxon>Thermomicrobiota</taxon>
        <taxon>Thermomicrobia</taxon>
        <taxon>Thermomicrobiales</taxon>
        <taxon>Thermomicrobiaceae</taxon>
        <taxon>Thermomicrobium</taxon>
    </lineage>
</organism>
<evidence type="ECO:0000313" key="7">
    <source>
        <dbReference type="Proteomes" id="UP000000447"/>
    </source>
</evidence>
<keyword evidence="4" id="KW-1133">Transmembrane helix</keyword>
<dbReference type="GO" id="GO:0030313">
    <property type="term" value="C:cell envelope"/>
    <property type="evidence" value="ECO:0007669"/>
    <property type="project" value="UniProtKB-SubCell"/>
</dbReference>
<name>B9L3T9_THERP</name>
<gene>
    <name evidence="6" type="ordered locus">trd_A0453</name>
</gene>
<keyword evidence="4" id="KW-0472">Membrane</keyword>
<evidence type="ECO:0000256" key="2">
    <source>
        <dbReference type="ARBA" id="ARBA00022723"/>
    </source>
</evidence>
<protein>
    <submittedName>
        <fullName evidence="6">Cytochrome c oxidase, subunit II</fullName>
    </submittedName>
</protein>
<dbReference type="GO" id="GO:0016020">
    <property type="term" value="C:membrane"/>
    <property type="evidence" value="ECO:0007669"/>
    <property type="project" value="InterPro"/>
</dbReference>
<dbReference type="GO" id="GO:0005507">
    <property type="term" value="F:copper ion binding"/>
    <property type="evidence" value="ECO:0007669"/>
    <property type="project" value="InterPro"/>
</dbReference>
<dbReference type="HOGENOM" id="CLU_115436_0_0_0"/>
<dbReference type="eggNOG" id="COG1622">
    <property type="taxonomic scope" value="Bacteria"/>
</dbReference>
<evidence type="ECO:0000259" key="5">
    <source>
        <dbReference type="PROSITE" id="PS50857"/>
    </source>
</evidence>
<accession>B9L3T9</accession>
<geneLocation type="plasmid" evidence="7">
    <name>Tros</name>
</geneLocation>
<keyword evidence="6" id="KW-0614">Plasmid</keyword>
<dbReference type="Pfam" id="PF00116">
    <property type="entry name" value="COX2"/>
    <property type="match status" value="1"/>
</dbReference>
<dbReference type="AlphaFoldDB" id="B9L3T9"/>
<dbReference type="Gene3D" id="2.60.40.420">
    <property type="entry name" value="Cupredoxins - blue copper proteins"/>
    <property type="match status" value="1"/>
</dbReference>
<dbReference type="InterPro" id="IPR002429">
    <property type="entry name" value="CcO_II-like_C"/>
</dbReference>
<reference evidence="6 7" key="1">
    <citation type="journal article" date="2009" name="PLoS ONE">
        <title>Complete genome sequence of the aerobic CO-oxidizing thermophile Thermomicrobium roseum.</title>
        <authorList>
            <person name="Wu D."/>
            <person name="Raymond J."/>
            <person name="Wu M."/>
            <person name="Chatterji S."/>
            <person name="Ren Q."/>
            <person name="Graham J.E."/>
            <person name="Bryant D.A."/>
            <person name="Robb F."/>
            <person name="Colman A."/>
            <person name="Tallon L.J."/>
            <person name="Badger J.H."/>
            <person name="Madupu R."/>
            <person name="Ward N.L."/>
            <person name="Eisen J.A."/>
        </authorList>
    </citation>
    <scope>NUCLEOTIDE SEQUENCE [LARGE SCALE GENOMIC DNA]</scope>
    <source>
        <strain evidence="7">ATCC 27502 / DSM 5159 / P-2</strain>
        <plasmid evidence="6">unnamed</plasmid>
    </source>
</reference>
<dbReference type="PANTHER" id="PTHR42838">
    <property type="entry name" value="CYTOCHROME C OXIDASE SUBUNIT II"/>
    <property type="match status" value="1"/>
</dbReference>
<dbReference type="InterPro" id="IPR051403">
    <property type="entry name" value="NosZ/Cyto_c_oxidase_sub2"/>
</dbReference>
<dbReference type="EMBL" id="CP001276">
    <property type="protein sequence ID" value="ACM06733.1"/>
    <property type="molecule type" value="Genomic_DNA"/>
</dbReference>
<dbReference type="InterPro" id="IPR008972">
    <property type="entry name" value="Cupredoxin"/>
</dbReference>
<dbReference type="OrthoDB" id="9773456at2"/>